<accession>A0A974BH41</accession>
<dbReference type="PANTHER" id="PTHR30414">
    <property type="entry name" value="MINICONDUCTANCE MECHANOSENSITIVE CHANNEL YBDG"/>
    <property type="match status" value="1"/>
</dbReference>
<evidence type="ECO:0000256" key="6">
    <source>
        <dbReference type="ARBA" id="ARBA00023016"/>
    </source>
</evidence>
<evidence type="ECO:0000256" key="1">
    <source>
        <dbReference type="ARBA" id="ARBA00004429"/>
    </source>
</evidence>
<dbReference type="Pfam" id="PF00924">
    <property type="entry name" value="MS_channel_2nd"/>
    <property type="match status" value="1"/>
</dbReference>
<evidence type="ECO:0000256" key="2">
    <source>
        <dbReference type="ARBA" id="ARBA00022475"/>
    </source>
</evidence>
<evidence type="ECO:0000256" key="3">
    <source>
        <dbReference type="ARBA" id="ARBA00022519"/>
    </source>
</evidence>
<evidence type="ECO:0000256" key="5">
    <source>
        <dbReference type="ARBA" id="ARBA00022989"/>
    </source>
</evidence>
<evidence type="ECO:0000259" key="12">
    <source>
        <dbReference type="Pfam" id="PF00924"/>
    </source>
</evidence>
<feature type="transmembrane region" description="Helical" evidence="11">
    <location>
        <begin position="137"/>
        <end position="158"/>
    </location>
</feature>
<dbReference type="InterPro" id="IPR030192">
    <property type="entry name" value="YbdG"/>
</dbReference>
<feature type="transmembrane region" description="Helical" evidence="11">
    <location>
        <begin position="20"/>
        <end position="49"/>
    </location>
</feature>
<sequence length="409" mass="46881">MDRIYNSLLIYGLNESTAKYLYYFIVILIIVVTSVTVTLIINKIVLRFLAKRIKNNKYKWDDVLLNNKVFQKISMIIPGIAVYTGVGAFEEISALISKLSTVYILSIVIITAKSLINSADDIYRQFPISRDRPIKGLLQVIEIILYIIFGIMIVSILIDKNPVALISGIGALTAITTLIFKDSIVGFIAGIQLTWNDMLRIDDWIEMPKYGADGDVIEITLTTVKVRNFDKTIVTLPTYALISDSFKNWRGMQETGGRRIKRAINIDLTSIKFCTEEMLEKYKKVNFLKRYIEEKEKELEVYNERIENTDVLVNGRNLTNVGIFRIYAQNYINNHPKVHTGMTCMVRQLAPTENGLPLEVYVFINDINWTTYEAAQSDIFDHLLAVAEFFDLRIFQNPSSFDFNKLAEK</sequence>
<keyword evidence="14" id="KW-1185">Reference proteome</keyword>
<feature type="coiled-coil region" evidence="10">
    <location>
        <begin position="285"/>
        <end position="312"/>
    </location>
</feature>
<dbReference type="RefSeq" id="WP_179236417.1">
    <property type="nucleotide sequence ID" value="NZ_JACBNQ010000001.1"/>
</dbReference>
<organism evidence="13 14">
    <name type="scientific">Sedimentibacter hydroxybenzoicus DSM 7310</name>
    <dbReference type="NCBI Taxonomy" id="1123245"/>
    <lineage>
        <taxon>Bacteria</taxon>
        <taxon>Bacillati</taxon>
        <taxon>Bacillota</taxon>
        <taxon>Tissierellia</taxon>
        <taxon>Sedimentibacter</taxon>
    </lineage>
</organism>
<feature type="domain" description="Mechanosensitive ion channel MscS" evidence="12">
    <location>
        <begin position="182"/>
        <end position="250"/>
    </location>
</feature>
<evidence type="ECO:0000256" key="9">
    <source>
        <dbReference type="ARBA" id="ARBA00093659"/>
    </source>
</evidence>
<evidence type="ECO:0000313" key="13">
    <source>
        <dbReference type="EMBL" id="NYB72737.1"/>
    </source>
</evidence>
<evidence type="ECO:0000256" key="11">
    <source>
        <dbReference type="SAM" id="Phobius"/>
    </source>
</evidence>
<proteinExistence type="predicted"/>
<dbReference type="EMBL" id="JACBNQ010000001">
    <property type="protein sequence ID" value="NYB72737.1"/>
    <property type="molecule type" value="Genomic_DNA"/>
</dbReference>
<comment type="subcellular location">
    <subcellularLocation>
        <location evidence="1">Cell inner membrane</location>
        <topology evidence="1">Multi-pass membrane protein</topology>
    </subcellularLocation>
</comment>
<keyword evidence="6" id="KW-0346">Stress response</keyword>
<evidence type="ECO:0000256" key="4">
    <source>
        <dbReference type="ARBA" id="ARBA00022692"/>
    </source>
</evidence>
<dbReference type="GO" id="GO:0071470">
    <property type="term" value="P:cellular response to osmotic stress"/>
    <property type="evidence" value="ECO:0007669"/>
    <property type="project" value="InterPro"/>
</dbReference>
<dbReference type="AlphaFoldDB" id="A0A974BH41"/>
<dbReference type="InterPro" id="IPR023408">
    <property type="entry name" value="MscS_beta-dom_sf"/>
</dbReference>
<evidence type="ECO:0000313" key="14">
    <source>
        <dbReference type="Proteomes" id="UP000611629"/>
    </source>
</evidence>
<keyword evidence="7 11" id="KW-0472">Membrane</keyword>
<name>A0A974BH41_SEDHY</name>
<reference evidence="13" key="1">
    <citation type="submission" date="2020-07" db="EMBL/GenBank/DDBJ databases">
        <title>Genomic analysis of a strain of Sedimentibacter Hydroxybenzoicus DSM7310.</title>
        <authorList>
            <person name="Ma S."/>
        </authorList>
    </citation>
    <scope>NUCLEOTIDE SEQUENCE</scope>
    <source>
        <strain evidence="13">DSM 7310</strain>
    </source>
</reference>
<dbReference type="GO" id="GO:0005886">
    <property type="term" value="C:plasma membrane"/>
    <property type="evidence" value="ECO:0007669"/>
    <property type="project" value="UniProtKB-SubCell"/>
</dbReference>
<keyword evidence="10" id="KW-0175">Coiled coil</keyword>
<feature type="transmembrane region" description="Helical" evidence="11">
    <location>
        <begin position="164"/>
        <end position="191"/>
    </location>
</feature>
<gene>
    <name evidence="13" type="ORF">HZF24_01130</name>
</gene>
<dbReference type="GO" id="GO:0008381">
    <property type="term" value="F:mechanosensitive monoatomic ion channel activity"/>
    <property type="evidence" value="ECO:0007669"/>
    <property type="project" value="InterPro"/>
</dbReference>
<dbReference type="SUPFAM" id="SSF50182">
    <property type="entry name" value="Sm-like ribonucleoproteins"/>
    <property type="match status" value="1"/>
</dbReference>
<comment type="caution">
    <text evidence="13">The sequence shown here is derived from an EMBL/GenBank/DDBJ whole genome shotgun (WGS) entry which is preliminary data.</text>
</comment>
<dbReference type="InterPro" id="IPR010920">
    <property type="entry name" value="LSM_dom_sf"/>
</dbReference>
<evidence type="ECO:0000256" key="10">
    <source>
        <dbReference type="SAM" id="Coils"/>
    </source>
</evidence>
<keyword evidence="3" id="KW-0997">Cell inner membrane</keyword>
<feature type="transmembrane region" description="Helical" evidence="11">
    <location>
        <begin position="95"/>
        <end position="116"/>
    </location>
</feature>
<dbReference type="Proteomes" id="UP000611629">
    <property type="component" value="Unassembled WGS sequence"/>
</dbReference>
<keyword evidence="5 11" id="KW-1133">Transmembrane helix</keyword>
<keyword evidence="2" id="KW-1003">Cell membrane</keyword>
<dbReference type="Gene3D" id="2.30.30.60">
    <property type="match status" value="1"/>
</dbReference>
<dbReference type="FunFam" id="2.30.30.60:FF:000002">
    <property type="entry name" value="Mechanosensitive ion channel family protein"/>
    <property type="match status" value="1"/>
</dbReference>
<evidence type="ECO:0000256" key="8">
    <source>
        <dbReference type="ARBA" id="ARBA00093630"/>
    </source>
</evidence>
<keyword evidence="4 11" id="KW-0812">Transmembrane</keyword>
<dbReference type="InterPro" id="IPR006685">
    <property type="entry name" value="MscS_channel_2nd"/>
</dbReference>
<dbReference type="PANTHER" id="PTHR30414:SF0">
    <property type="entry name" value="MINICONDUCTANCE MECHANOSENSITIVE CHANNEL YBDG"/>
    <property type="match status" value="1"/>
</dbReference>
<feature type="transmembrane region" description="Helical" evidence="11">
    <location>
        <begin position="69"/>
        <end position="89"/>
    </location>
</feature>
<evidence type="ECO:0000256" key="7">
    <source>
        <dbReference type="ARBA" id="ARBA00023136"/>
    </source>
</evidence>
<protein>
    <recommendedName>
        <fullName evidence="8">Mechanosensing system component YbdG</fullName>
    </recommendedName>
    <alternativeName>
        <fullName evidence="9">Mechanosensitive channel homolog YbdG</fullName>
    </alternativeName>
</protein>